<dbReference type="NCBIfam" id="TIGR00724">
    <property type="entry name" value="urea_amlyse_rel"/>
    <property type="match status" value="1"/>
</dbReference>
<dbReference type="InterPro" id="IPR003778">
    <property type="entry name" value="CT_A_B"/>
</dbReference>
<dbReference type="Gene3D" id="2.40.100.10">
    <property type="entry name" value="Cyclophilin-like"/>
    <property type="match status" value="1"/>
</dbReference>
<dbReference type="GO" id="GO:0016829">
    <property type="term" value="F:lyase activity"/>
    <property type="evidence" value="ECO:0007669"/>
    <property type="project" value="UniProtKB-KW"/>
</dbReference>
<evidence type="ECO:0000256" key="3">
    <source>
        <dbReference type="ARBA" id="ARBA00022840"/>
    </source>
</evidence>
<gene>
    <name evidence="5" type="ORF">NCTC11842_03768</name>
</gene>
<keyword evidence="5" id="KW-0456">Lyase</keyword>
<evidence type="ECO:0000313" key="5">
    <source>
        <dbReference type="EMBL" id="SPZ11523.1"/>
    </source>
</evidence>
<evidence type="ECO:0000313" key="6">
    <source>
        <dbReference type="Proteomes" id="UP000250443"/>
    </source>
</evidence>
<accession>A0A2X2CX98</accession>
<keyword evidence="2 5" id="KW-0378">Hydrolase</keyword>
<keyword evidence="3" id="KW-0067">ATP-binding</keyword>
<dbReference type="GO" id="GO:0016787">
    <property type="term" value="F:hydrolase activity"/>
    <property type="evidence" value="ECO:0007669"/>
    <property type="project" value="UniProtKB-KW"/>
</dbReference>
<proteinExistence type="predicted"/>
<dbReference type="Pfam" id="PF02626">
    <property type="entry name" value="CT_A_B"/>
    <property type="match status" value="1"/>
</dbReference>
<sequence>MKGLKVIKPGPLSLLQDVGRYGWRHLGVSTSGPMDRQAAAWANHLLENPYGSPVLEIALGGVELEAQVDTWLALTGAPLGATVDGQTVPAWSRFCMKAGQRLQLGFAQAGQRAYLGVVGGFRGKAVLGSVATHCREGLGGLNGDGQALQADDILVCSPGLEAFDKALGAASRFIPDYRESPVLRLVVGGDGEAFAVEQRDRFFGSSWRISPQADRMGIRLQGDAPLAAPVRQWSLGVLAGAVQVPPEGQPIVLMADCQTMGGYPVLGFVHPLDLCRLAQCPAHHEVRFRPMELEEAQGDLKRFYRFFKHHEMNLCAD</sequence>
<feature type="domain" description="Carboxyltransferase" evidence="4">
    <location>
        <begin position="25"/>
        <end position="307"/>
    </location>
</feature>
<name>A0A2X2CX98_PSELU</name>
<dbReference type="EMBL" id="UAUF01000014">
    <property type="protein sequence ID" value="SPZ11523.1"/>
    <property type="molecule type" value="Genomic_DNA"/>
</dbReference>
<dbReference type="PANTHER" id="PTHR43309">
    <property type="entry name" value="5-OXOPROLINASE SUBUNIT C"/>
    <property type="match status" value="1"/>
</dbReference>
<dbReference type="GO" id="GO:0005524">
    <property type="term" value="F:ATP binding"/>
    <property type="evidence" value="ECO:0007669"/>
    <property type="project" value="UniProtKB-KW"/>
</dbReference>
<dbReference type="PANTHER" id="PTHR43309:SF4">
    <property type="entry name" value="CARBOXYLTRANSFERASE DOMAIN-CONTAINING PROTEIN"/>
    <property type="match status" value="1"/>
</dbReference>
<evidence type="ECO:0000256" key="2">
    <source>
        <dbReference type="ARBA" id="ARBA00022801"/>
    </source>
</evidence>
<dbReference type="AlphaFoldDB" id="A0A2X2CX98"/>
<evidence type="ECO:0000256" key="1">
    <source>
        <dbReference type="ARBA" id="ARBA00022741"/>
    </source>
</evidence>
<dbReference type="InterPro" id="IPR052708">
    <property type="entry name" value="PxpC"/>
</dbReference>
<protein>
    <submittedName>
        <fullName evidence="5">Allophanate hydrolase/urea amidolyase-like protein</fullName>
    </submittedName>
</protein>
<dbReference type="InterPro" id="IPR029000">
    <property type="entry name" value="Cyclophilin-like_dom_sf"/>
</dbReference>
<evidence type="ECO:0000259" key="4">
    <source>
        <dbReference type="SMART" id="SM00797"/>
    </source>
</evidence>
<dbReference type="Proteomes" id="UP000250443">
    <property type="component" value="Unassembled WGS sequence"/>
</dbReference>
<dbReference type="RefSeq" id="WP_010795528.1">
    <property type="nucleotide sequence ID" value="NZ_CP069262.1"/>
</dbReference>
<keyword evidence="1" id="KW-0547">Nucleotide-binding</keyword>
<dbReference type="SUPFAM" id="SSF50891">
    <property type="entry name" value="Cyclophilin-like"/>
    <property type="match status" value="1"/>
</dbReference>
<organism evidence="5 6">
    <name type="scientific">Pseudomonas luteola</name>
    <dbReference type="NCBI Taxonomy" id="47886"/>
    <lineage>
        <taxon>Bacteria</taxon>
        <taxon>Pseudomonadati</taxon>
        <taxon>Pseudomonadota</taxon>
        <taxon>Gammaproteobacteria</taxon>
        <taxon>Pseudomonadales</taxon>
        <taxon>Pseudomonadaceae</taxon>
        <taxon>Pseudomonas</taxon>
    </lineage>
</organism>
<dbReference type="SMART" id="SM00797">
    <property type="entry name" value="AHS2"/>
    <property type="match status" value="1"/>
</dbReference>
<reference evidence="5 6" key="1">
    <citation type="submission" date="2018-06" db="EMBL/GenBank/DDBJ databases">
        <authorList>
            <consortium name="Pathogen Informatics"/>
            <person name="Doyle S."/>
        </authorList>
    </citation>
    <scope>NUCLEOTIDE SEQUENCE [LARGE SCALE GENOMIC DNA]</scope>
    <source>
        <strain evidence="5 6">NCTC11842</strain>
    </source>
</reference>